<proteinExistence type="predicted"/>
<reference evidence="3" key="1">
    <citation type="submission" date="2017-09" db="EMBL/GenBank/DDBJ databases">
        <title>Depth-based differentiation of microbial function through sediment-hosted aquifers and enrichment of novel symbionts in the deep terrestrial subsurface.</title>
        <authorList>
            <person name="Probst A.J."/>
            <person name="Ladd B."/>
            <person name="Jarett J.K."/>
            <person name="Geller-Mcgrath D.E."/>
            <person name="Sieber C.M.K."/>
            <person name="Emerson J.B."/>
            <person name="Anantharaman K."/>
            <person name="Thomas B.C."/>
            <person name="Malmstrom R."/>
            <person name="Stieglmeier M."/>
            <person name="Klingl A."/>
            <person name="Woyke T."/>
            <person name="Ryan C.M."/>
            <person name="Banfield J.F."/>
        </authorList>
    </citation>
    <scope>NUCLEOTIDE SEQUENCE [LARGE SCALE GENOMIC DNA]</scope>
</reference>
<organism evidence="2 3">
    <name type="scientific">Candidatus Andersenbacteria bacterium CG10_big_fil_rev_8_21_14_0_10_54_11</name>
    <dbReference type="NCBI Taxonomy" id="1974485"/>
    <lineage>
        <taxon>Bacteria</taxon>
        <taxon>Candidatus Anderseniibacteriota</taxon>
    </lineage>
</organism>
<name>A0A2M6X0C1_9BACT</name>
<feature type="transmembrane region" description="Helical" evidence="1">
    <location>
        <begin position="12"/>
        <end position="30"/>
    </location>
</feature>
<protein>
    <submittedName>
        <fullName evidence="2">Uncharacterized protein</fullName>
    </submittedName>
</protein>
<dbReference type="AlphaFoldDB" id="A0A2M6X0C1"/>
<comment type="caution">
    <text evidence="2">The sequence shown here is derived from an EMBL/GenBank/DDBJ whole genome shotgun (WGS) entry which is preliminary data.</text>
</comment>
<evidence type="ECO:0000313" key="3">
    <source>
        <dbReference type="Proteomes" id="UP000230731"/>
    </source>
</evidence>
<keyword evidence="1" id="KW-0812">Transmembrane</keyword>
<accession>A0A2M6X0C1</accession>
<evidence type="ECO:0000256" key="1">
    <source>
        <dbReference type="SAM" id="Phobius"/>
    </source>
</evidence>
<keyword evidence="1" id="KW-0472">Membrane</keyword>
<gene>
    <name evidence="2" type="ORF">COT71_00585</name>
</gene>
<dbReference type="Proteomes" id="UP000230731">
    <property type="component" value="Unassembled WGS sequence"/>
</dbReference>
<sequence length="192" mass="21365">MGRLNVRLLQLFGGGAGLFMLVWGSIWLLLLTSATPLESPLADWPLFPIACSTRGCVTSARWQQQQSIQAQFAHTAGEQAPLPAASLTTVVRQHLVHHASVRVPATMGDARRYREEVLQAKDPEQIERATGLTIPQYDKLVVLPLLQQEAVRLERSADNYEILFADLAKDRPIVILAWPYRWDGETGSVAVR</sequence>
<evidence type="ECO:0000313" key="2">
    <source>
        <dbReference type="EMBL" id="PIT98455.1"/>
    </source>
</evidence>
<keyword evidence="1" id="KW-1133">Transmembrane helix</keyword>
<dbReference type="EMBL" id="PEZP01000006">
    <property type="protein sequence ID" value="PIT98455.1"/>
    <property type="molecule type" value="Genomic_DNA"/>
</dbReference>